<gene>
    <name evidence="1" type="ORF">HJG63_010648</name>
</gene>
<name>A0A7J8IML8_ROUAE</name>
<evidence type="ECO:0000313" key="2">
    <source>
        <dbReference type="Proteomes" id="UP000593571"/>
    </source>
</evidence>
<organism evidence="1 2">
    <name type="scientific">Rousettus aegyptiacus</name>
    <name type="common">Egyptian fruit bat</name>
    <name type="synonym">Pteropus aegyptiacus</name>
    <dbReference type="NCBI Taxonomy" id="9407"/>
    <lineage>
        <taxon>Eukaryota</taxon>
        <taxon>Metazoa</taxon>
        <taxon>Chordata</taxon>
        <taxon>Craniata</taxon>
        <taxon>Vertebrata</taxon>
        <taxon>Euteleostomi</taxon>
        <taxon>Mammalia</taxon>
        <taxon>Eutheria</taxon>
        <taxon>Laurasiatheria</taxon>
        <taxon>Chiroptera</taxon>
        <taxon>Yinpterochiroptera</taxon>
        <taxon>Pteropodoidea</taxon>
        <taxon>Pteropodidae</taxon>
        <taxon>Rousettinae</taxon>
        <taxon>Rousettus</taxon>
    </lineage>
</organism>
<comment type="caution">
    <text evidence="1">The sequence shown here is derived from an EMBL/GenBank/DDBJ whole genome shotgun (WGS) entry which is preliminary data.</text>
</comment>
<dbReference type="EMBL" id="JACASE010000003">
    <property type="protein sequence ID" value="KAF6485450.1"/>
    <property type="molecule type" value="Genomic_DNA"/>
</dbReference>
<accession>A0A7J8IML8</accession>
<dbReference type="Proteomes" id="UP000593571">
    <property type="component" value="Unassembled WGS sequence"/>
</dbReference>
<evidence type="ECO:0000313" key="1">
    <source>
        <dbReference type="EMBL" id="KAF6485450.1"/>
    </source>
</evidence>
<proteinExistence type="predicted"/>
<keyword evidence="2" id="KW-1185">Reference proteome</keyword>
<dbReference type="AlphaFoldDB" id="A0A7J8IML8"/>
<reference evidence="1 2" key="1">
    <citation type="journal article" date="2020" name="Nature">
        <title>Six reference-quality genomes reveal evolution of bat adaptations.</title>
        <authorList>
            <person name="Jebb D."/>
            <person name="Huang Z."/>
            <person name="Pippel M."/>
            <person name="Hughes G.M."/>
            <person name="Lavrichenko K."/>
            <person name="Devanna P."/>
            <person name="Winkler S."/>
            <person name="Jermiin L.S."/>
            <person name="Skirmuntt E.C."/>
            <person name="Katzourakis A."/>
            <person name="Burkitt-Gray L."/>
            <person name="Ray D.A."/>
            <person name="Sullivan K.A.M."/>
            <person name="Roscito J.G."/>
            <person name="Kirilenko B.M."/>
            <person name="Davalos L.M."/>
            <person name="Corthals A.P."/>
            <person name="Power M.L."/>
            <person name="Jones G."/>
            <person name="Ransome R.D."/>
            <person name="Dechmann D.K.N."/>
            <person name="Locatelli A.G."/>
            <person name="Puechmaille S.J."/>
            <person name="Fedrigo O."/>
            <person name="Jarvis E.D."/>
            <person name="Hiller M."/>
            <person name="Vernes S.C."/>
            <person name="Myers E.W."/>
            <person name="Teeling E.C."/>
        </authorList>
    </citation>
    <scope>NUCLEOTIDE SEQUENCE [LARGE SCALE GENOMIC DNA]</scope>
    <source>
        <strain evidence="1">MRouAeg1</strain>
        <tissue evidence="1">Muscle</tissue>
    </source>
</reference>
<sequence>MGPRGGIPGRNMAGVADICSSGLSPFAQMALETLLLPSSAQRASAWCQAASLRRIFGRSLHLFPGAQASTLWKGQQSERRGCGSGLVQGLGVDPPAVRGCGGHRAPMGEGKEELGCVPLRSMALGSRGVPGRSVLEEVMQKPQHFLCKGVGLDARMEKGYLLELHRKQVWCIENGIY</sequence>
<protein>
    <submittedName>
        <fullName evidence="1">Uncharacterized protein</fullName>
    </submittedName>
</protein>